<dbReference type="InterPro" id="IPR018289">
    <property type="entry name" value="MULE_transposase_dom"/>
</dbReference>
<accession>A0A6G0TKM4</accession>
<evidence type="ECO:0000259" key="4">
    <source>
        <dbReference type="Pfam" id="PF04500"/>
    </source>
</evidence>
<feature type="domain" description="FLYWCH-type" evidence="4">
    <location>
        <begin position="9"/>
        <end position="63"/>
    </location>
</feature>
<evidence type="ECO:0000256" key="3">
    <source>
        <dbReference type="ARBA" id="ARBA00022833"/>
    </source>
</evidence>
<dbReference type="GO" id="GO:0008270">
    <property type="term" value="F:zinc ion binding"/>
    <property type="evidence" value="ECO:0007669"/>
    <property type="project" value="UniProtKB-KW"/>
</dbReference>
<reference evidence="6 7" key="1">
    <citation type="submission" date="2019-08" db="EMBL/GenBank/DDBJ databases">
        <title>The genome of the soybean aphid Biotype 1, its phylome, world population structure and adaptation to the North American continent.</title>
        <authorList>
            <person name="Giordano R."/>
            <person name="Donthu R.K."/>
            <person name="Hernandez A.G."/>
            <person name="Wright C.L."/>
            <person name="Zimin A.V."/>
        </authorList>
    </citation>
    <scope>NUCLEOTIDE SEQUENCE [LARGE SCALE GENOMIC DNA]</scope>
    <source>
        <tissue evidence="6">Whole aphids</tissue>
    </source>
</reference>
<keyword evidence="7" id="KW-1185">Reference proteome</keyword>
<keyword evidence="3" id="KW-0862">Zinc</keyword>
<proteinExistence type="predicted"/>
<dbReference type="Proteomes" id="UP000475862">
    <property type="component" value="Unassembled WGS sequence"/>
</dbReference>
<evidence type="ECO:0000313" key="7">
    <source>
        <dbReference type="Proteomes" id="UP000475862"/>
    </source>
</evidence>
<evidence type="ECO:0000256" key="2">
    <source>
        <dbReference type="ARBA" id="ARBA00022771"/>
    </source>
</evidence>
<name>A0A6G0TKM4_APHGL</name>
<dbReference type="PANTHER" id="PTHR47160:SF10">
    <property type="entry name" value="MULE TRANSPOSASE DOMAIN-CONTAINING PROTEIN"/>
    <property type="match status" value="1"/>
</dbReference>
<evidence type="ECO:0000313" key="6">
    <source>
        <dbReference type="EMBL" id="KAE9534115.1"/>
    </source>
</evidence>
<keyword evidence="1" id="KW-0479">Metal-binding</keyword>
<dbReference type="Pfam" id="PF04500">
    <property type="entry name" value="FLYWCH"/>
    <property type="match status" value="1"/>
</dbReference>
<keyword evidence="2" id="KW-0863">Zinc-finger</keyword>
<dbReference type="OrthoDB" id="6585512at2759"/>
<sequence>MEIINFNKNKPTKLCFEGYMYVLKYTRKCNITWRCSKATMLKCPGTMYTDLQMSEFVKSETTHIITHRPNKKEVEISKCYNEMKNQAKTTKNNQAHIFGECVAKLDDKSQMPPEYIVKRTLRNQRTKNNPLDSDEIVDEWCTTGEPHNKIFLLFDDGVNEENRMVIFATDEGLQHLSNSSSWYMDGNFGLAPKDFLQLYMVRVKIQKTFITSIYCLLKNKNQKTYEKMLTKILEKCSEQQLYPDPTNFHIDFEKSVINAMKSVLGENVCINGCFYHLTQSTHRMIQKLRLEQIYRGDESFSEFCRKLDGLAFLPLKMVKDGMAHLKNIMPDHANELVDYFDKTYERRFRNCPPLFPLEQWNTHDLTLADSDRTNNQTEGWNNRFSRLVGHKHPSIWVLITKMRLEVATDETKLAQQSLGLLSNKRKLPHYEKNQKLLKNLCLEIKEGNKSLPEFLTAIVHTILLFLYMNTDNTFEVFVSIAKFNLFKY</sequence>
<dbReference type="Gene3D" id="2.20.25.240">
    <property type="match status" value="1"/>
</dbReference>
<protein>
    <recommendedName>
        <fullName evidence="8">FLYWCH-type domain-containing protein</fullName>
    </recommendedName>
</protein>
<evidence type="ECO:0008006" key="8">
    <source>
        <dbReference type="Google" id="ProtNLM"/>
    </source>
</evidence>
<feature type="domain" description="MULE transposase" evidence="5">
    <location>
        <begin position="183"/>
        <end position="279"/>
    </location>
</feature>
<dbReference type="InterPro" id="IPR007588">
    <property type="entry name" value="Znf_FLYWCH"/>
</dbReference>
<evidence type="ECO:0000259" key="5">
    <source>
        <dbReference type="Pfam" id="PF10551"/>
    </source>
</evidence>
<dbReference type="AlphaFoldDB" id="A0A6G0TKM4"/>
<comment type="caution">
    <text evidence="6">The sequence shown here is derived from an EMBL/GenBank/DDBJ whole genome shotgun (WGS) entry which is preliminary data.</text>
</comment>
<dbReference type="PANTHER" id="PTHR47160">
    <property type="entry name" value="PUTATIVE-RELATED"/>
    <property type="match status" value="1"/>
</dbReference>
<gene>
    <name evidence="6" type="ORF">AGLY_008851</name>
</gene>
<dbReference type="Pfam" id="PF10551">
    <property type="entry name" value="MULE"/>
    <property type="match status" value="1"/>
</dbReference>
<evidence type="ECO:0000256" key="1">
    <source>
        <dbReference type="ARBA" id="ARBA00022723"/>
    </source>
</evidence>
<organism evidence="6 7">
    <name type="scientific">Aphis glycines</name>
    <name type="common">Soybean aphid</name>
    <dbReference type="NCBI Taxonomy" id="307491"/>
    <lineage>
        <taxon>Eukaryota</taxon>
        <taxon>Metazoa</taxon>
        <taxon>Ecdysozoa</taxon>
        <taxon>Arthropoda</taxon>
        <taxon>Hexapoda</taxon>
        <taxon>Insecta</taxon>
        <taxon>Pterygota</taxon>
        <taxon>Neoptera</taxon>
        <taxon>Paraneoptera</taxon>
        <taxon>Hemiptera</taxon>
        <taxon>Sternorrhyncha</taxon>
        <taxon>Aphidomorpha</taxon>
        <taxon>Aphidoidea</taxon>
        <taxon>Aphididae</taxon>
        <taxon>Aphidini</taxon>
        <taxon>Aphis</taxon>
        <taxon>Aphis</taxon>
    </lineage>
</organism>
<dbReference type="EMBL" id="VYZN01000030">
    <property type="protein sequence ID" value="KAE9534115.1"/>
    <property type="molecule type" value="Genomic_DNA"/>
</dbReference>